<dbReference type="InterPro" id="IPR025639">
    <property type="entry name" value="DruA"/>
</dbReference>
<organism evidence="1">
    <name type="scientific">marine sediment metagenome</name>
    <dbReference type="NCBI Taxonomy" id="412755"/>
    <lineage>
        <taxon>unclassified sequences</taxon>
        <taxon>metagenomes</taxon>
        <taxon>ecological metagenomes</taxon>
    </lineage>
</organism>
<dbReference type="Pfam" id="PF14236">
    <property type="entry name" value="DruA"/>
    <property type="match status" value="1"/>
</dbReference>
<reference evidence="1" key="1">
    <citation type="journal article" date="2015" name="Nature">
        <title>Complex archaea that bridge the gap between prokaryotes and eukaryotes.</title>
        <authorList>
            <person name="Spang A."/>
            <person name="Saw J.H."/>
            <person name="Jorgensen S.L."/>
            <person name="Zaremba-Niedzwiedzka K."/>
            <person name="Martijn J."/>
            <person name="Lind A.E."/>
            <person name="van Eijk R."/>
            <person name="Schleper C."/>
            <person name="Guy L."/>
            <person name="Ettema T.J."/>
        </authorList>
    </citation>
    <scope>NUCLEOTIDE SEQUENCE</scope>
</reference>
<proteinExistence type="predicted"/>
<dbReference type="EMBL" id="LAZR01011471">
    <property type="protein sequence ID" value="KKM61504.1"/>
    <property type="molecule type" value="Genomic_DNA"/>
</dbReference>
<protein>
    <submittedName>
        <fullName evidence="1">Uncharacterized protein</fullName>
    </submittedName>
</protein>
<sequence length="290" mass="34004">MESDFIYQGHQLTHSDIVSIKTLISTNPDKSRWFISRELCRQWNWRQQNGALKDMLCRSILLKLESVGLITLPPRKRIINNPLANRKPPGLVKVDQTPIVCVIKDIQPIELRSVRKTQYEKLYNSLIHEHHYLGYTHPIGENIKYIYFSYGRPIACMGWTSAVRHIGCRDRFIGWSAEIRKKNLHLIAYNTRFLILPWVKVTYLASHLLGLSARIVPGDWLEFYKHPIYFLETFVDTEKFQGICYRAANWIFLGKTTGRGKNDQTNKQNRSIKAVFGYPLQKNFRRILCH</sequence>
<accession>A0A0F9IVT7</accession>
<evidence type="ECO:0000313" key="1">
    <source>
        <dbReference type="EMBL" id="KKM61504.1"/>
    </source>
</evidence>
<gene>
    <name evidence="1" type="ORF">LCGC14_1531080</name>
</gene>
<name>A0A0F9IVT7_9ZZZZ</name>
<comment type="caution">
    <text evidence="1">The sequence shown here is derived from an EMBL/GenBank/DDBJ whole genome shotgun (WGS) entry which is preliminary data.</text>
</comment>
<dbReference type="AlphaFoldDB" id="A0A0F9IVT7"/>